<reference evidence="1" key="1">
    <citation type="submission" date="2021-06" db="EMBL/GenBank/DDBJ databases">
        <authorList>
            <person name="Kallberg Y."/>
            <person name="Tangrot J."/>
            <person name="Rosling A."/>
        </authorList>
    </citation>
    <scope>NUCLEOTIDE SEQUENCE</scope>
    <source>
        <strain evidence="1">CL356</strain>
    </source>
</reference>
<accession>A0ACA9L5Z9</accession>
<dbReference type="EMBL" id="CAJVPT010004694">
    <property type="protein sequence ID" value="CAG8511065.1"/>
    <property type="molecule type" value="Genomic_DNA"/>
</dbReference>
<keyword evidence="2" id="KW-1185">Reference proteome</keyword>
<feature type="non-terminal residue" evidence="1">
    <location>
        <position position="1"/>
    </location>
</feature>
<evidence type="ECO:0000313" key="1">
    <source>
        <dbReference type="EMBL" id="CAG8511065.1"/>
    </source>
</evidence>
<gene>
    <name evidence="1" type="ORF">ACOLOM_LOCUS3220</name>
</gene>
<name>A0ACA9L5Z9_9GLOM</name>
<organism evidence="1 2">
    <name type="scientific">Acaulospora colombiana</name>
    <dbReference type="NCBI Taxonomy" id="27376"/>
    <lineage>
        <taxon>Eukaryota</taxon>
        <taxon>Fungi</taxon>
        <taxon>Fungi incertae sedis</taxon>
        <taxon>Mucoromycota</taxon>
        <taxon>Glomeromycotina</taxon>
        <taxon>Glomeromycetes</taxon>
        <taxon>Diversisporales</taxon>
        <taxon>Acaulosporaceae</taxon>
        <taxon>Acaulospora</taxon>
    </lineage>
</organism>
<protein>
    <submittedName>
        <fullName evidence="1">14111_t:CDS:1</fullName>
    </submittedName>
</protein>
<comment type="caution">
    <text evidence="1">The sequence shown here is derived from an EMBL/GenBank/DDBJ whole genome shotgun (WGS) entry which is preliminary data.</text>
</comment>
<dbReference type="Proteomes" id="UP000789525">
    <property type="component" value="Unassembled WGS sequence"/>
</dbReference>
<sequence length="1045" mass="117187">YTAATPMYTRFTLFTEFIWTNEAEGVKIMISCKPKFSAPKTSHAMFYFVRSGDSHLIKKYKEFDRHPLLDLMMTPTYLDFSDIEKEKEKCKLRMYAKTAVRSCTISHMLTCSLRGSERTDIVFAKETALELLEIVDEGTLNSIIEQSVFGTIKDIRVLHCVFSEPVLYDPIEGKECVDPEKNSDLRVIPGQDILVCLSDSGTLSFLAYTERASPDVIKGKGKANIVRYIGVSNSDIARMSGKFQSIKENCGLNCFIVIKIHLAKPGFDFKDLGRIVCVDPMGRLIAVAAWYSAVQIFSLPNESIFSYDSSDKGKSYSQEGVIWNMTFLYSSDESRALLAMVVVDDEQKSARIVIYNFLATEKLNSDAKSTMISLEKALMSAFAYPMDTSVLKRTAAFSQSPNQYVYAGMENGGLYRIDIISEKSIGFTLVRSEGINPVGSSMTTLCLDPEIGDFVLLSGDMSDGVVVRSNPKSRAEITYEIPNWAPMWDFQMLDLNQEGHKVIFSCSGRDQQGSIRVIRKSVGVNVLSSSDYGFEGVVSLWNLKYDVNDAADTFLALTFVESTRLMQMTSEGLDDISYQSGFNLEVCSILVTSFESRPGYLVQIYQEAIIVSKPNTFDGSRTPDRSIEKYQWLTPENKRIELAAIYGSLVVMSLTNGNSSMIFVLELYFDTTPIITFSIDATNKIIIPESICIVGNEERAYFLAGNREGAITTQTLIAENKLQLSQPISRRIGAFPVKLIVPNSNILLPVDEGTEAVSRFHCSLGNQVIPEDQPMEVLALEAGIEIESQESSPEIRWDVNQDIVKPNNVVVGCSLLGSVFSFTRIVIKDYNLLLGLQTALESWSTTRPCLGNNNEQFRKLFHDDSTNLVIDGEMVSQFLKLSRSEQCKVVDSHPKLIEAGTIFLRGEQSQSEEELHNPPQIDILEHRYDMDEDFPIPIYQNEDYEMNVDREPLMEQDVPEREFFGVDKTEDRVDGGLGISQGTHVASTEEIVDALQMSIFILWLLLMVLFNNHLENDQNFMSKKTTGQKQTSTMTIAGSILLKQK</sequence>
<proteinExistence type="predicted"/>
<evidence type="ECO:0000313" key="2">
    <source>
        <dbReference type="Proteomes" id="UP000789525"/>
    </source>
</evidence>